<dbReference type="AlphaFoldDB" id="A0A061ANW4"/>
<organism evidence="5">
    <name type="scientific">Cyberlindnera fabianii</name>
    <name type="common">Yeast</name>
    <name type="synonym">Hansenula fabianii</name>
    <dbReference type="NCBI Taxonomy" id="36022"/>
    <lineage>
        <taxon>Eukaryota</taxon>
        <taxon>Fungi</taxon>
        <taxon>Dikarya</taxon>
        <taxon>Ascomycota</taxon>
        <taxon>Saccharomycotina</taxon>
        <taxon>Saccharomycetes</taxon>
        <taxon>Phaffomycetales</taxon>
        <taxon>Phaffomycetaceae</taxon>
        <taxon>Cyberlindnera</taxon>
    </lineage>
</organism>
<dbReference type="EMBL" id="LK052887">
    <property type="protein sequence ID" value="CDR38839.1"/>
    <property type="molecule type" value="Genomic_DNA"/>
</dbReference>
<evidence type="ECO:0000256" key="1">
    <source>
        <dbReference type="ARBA" id="ARBA00004418"/>
    </source>
</evidence>
<dbReference type="GO" id="GO:0042597">
    <property type="term" value="C:periplasmic space"/>
    <property type="evidence" value="ECO:0007669"/>
    <property type="project" value="UniProtKB-SubCell"/>
</dbReference>
<comment type="similarity">
    <text evidence="2">Belongs to the bacterial solute-binding protein SsuA/TauA family.</text>
</comment>
<gene>
    <name evidence="6" type="ORF">BON22_0043</name>
    <name evidence="5" type="ORF">CYFA0S_02e06788g</name>
</gene>
<dbReference type="Gene3D" id="3.40.190.10">
    <property type="entry name" value="Periplasmic binding protein-like II"/>
    <property type="match status" value="2"/>
</dbReference>
<dbReference type="SUPFAM" id="SSF53850">
    <property type="entry name" value="Periplasmic binding protein-like II"/>
    <property type="match status" value="1"/>
</dbReference>
<reference evidence="6" key="3">
    <citation type="submission" date="2017-01" db="EMBL/GenBank/DDBJ databases">
        <authorList>
            <person name="Mah S.A."/>
            <person name="Swanson W.J."/>
            <person name="Moy G.W."/>
            <person name="Vacquier V.D."/>
        </authorList>
    </citation>
    <scope>NUCLEOTIDE SEQUENCE [LARGE SCALE GENOMIC DNA]</scope>
    <source>
        <strain evidence="6">65</strain>
    </source>
</reference>
<evidence type="ECO:0000313" key="6">
    <source>
        <dbReference type="EMBL" id="ONH69905.1"/>
    </source>
</evidence>
<dbReference type="CDD" id="cd13637">
    <property type="entry name" value="PBP2_Ca3427_like"/>
    <property type="match status" value="1"/>
</dbReference>
<dbReference type="InterPro" id="IPR054364">
    <property type="entry name" value="Ca3427-like_PBP2"/>
</dbReference>
<keyword evidence="3" id="KW-0732">Signal</keyword>
<dbReference type="Proteomes" id="UP000189513">
    <property type="component" value="Unassembled WGS sequence"/>
</dbReference>
<feature type="domain" description="Ca3427-like PBP 2" evidence="4">
    <location>
        <begin position="87"/>
        <end position="185"/>
    </location>
</feature>
<dbReference type="VEuPathDB" id="FungiDB:BON22_0043"/>
<evidence type="ECO:0000313" key="7">
    <source>
        <dbReference type="Proteomes" id="UP000189513"/>
    </source>
</evidence>
<reference evidence="5" key="1">
    <citation type="journal article" date="2014" name="Genome Announc.">
        <title>Genome sequence of the yeast Cyberlindnera fabianii (Hansenula fabianii).</title>
        <authorList>
            <person name="Freel K.C."/>
            <person name="Sarilar V."/>
            <person name="Neuveglise C."/>
            <person name="Devillers H."/>
            <person name="Friedrich A."/>
            <person name="Schacherer J."/>
        </authorList>
    </citation>
    <scope>NUCLEOTIDE SEQUENCE</scope>
    <source>
        <strain evidence="5">YJS4271</strain>
    </source>
</reference>
<dbReference type="PANTHER" id="PTHR30024:SF47">
    <property type="entry name" value="TAURINE-BINDING PERIPLASMIC PROTEIN"/>
    <property type="match status" value="1"/>
</dbReference>
<dbReference type="Pfam" id="PF22384">
    <property type="entry name" value="PBP2_Ca3427_like"/>
    <property type="match status" value="1"/>
</dbReference>
<accession>A0A061ANW4</accession>
<name>A0A061ANW4_CYBFA</name>
<dbReference type="PANTHER" id="PTHR30024">
    <property type="entry name" value="ALIPHATIC SULFONATES-BINDING PROTEIN-RELATED"/>
    <property type="match status" value="1"/>
</dbReference>
<evidence type="ECO:0000259" key="4">
    <source>
        <dbReference type="Pfam" id="PF22384"/>
    </source>
</evidence>
<dbReference type="OMA" id="HFNLPWH"/>
<dbReference type="OrthoDB" id="1363at2759"/>
<proteinExistence type="inferred from homology"/>
<comment type="subcellular location">
    <subcellularLocation>
        <location evidence="1">Periplasm</location>
    </subcellularLocation>
</comment>
<protein>
    <submittedName>
        <fullName evidence="5">CYFA0S02e06788g1_1</fullName>
    </submittedName>
</protein>
<dbReference type="EMBL" id="MPUK01000001">
    <property type="protein sequence ID" value="ONH69905.1"/>
    <property type="molecule type" value="Genomic_DNA"/>
</dbReference>
<sequence>MSLKVGYVPEHFSTPIAFAQSKGFFTSRGLTVELIPYPSGSGHLIQSLEDNSLDIAIGLTEAFVRGIAQGKENYKLVGTYVKSPLRWAVSTGFNREFTDKAELAGKKIGVSRIGSGSYVMAYVLALQLGFKKPFFDGFPILSTFKNLRDSVNHKEGVEASDAFMWEYFTTKRYYDNKEVKYIGDIYTPWPSWVINARTELVENKSKQISNFLAAISEGIEYFNSHKEEAVEYIFNNLDYSEEDAKEWIKTVEFQDSALVKSIDQDTVVEKTYNVLIEAGVLDDSRDTIKSRLEKGVVSL</sequence>
<evidence type="ECO:0000256" key="2">
    <source>
        <dbReference type="ARBA" id="ARBA00010742"/>
    </source>
</evidence>
<evidence type="ECO:0000256" key="3">
    <source>
        <dbReference type="ARBA" id="ARBA00022729"/>
    </source>
</evidence>
<evidence type="ECO:0000313" key="5">
    <source>
        <dbReference type="EMBL" id="CDR38839.1"/>
    </source>
</evidence>
<dbReference type="Pfam" id="PF13379">
    <property type="entry name" value="NMT1_2"/>
    <property type="match status" value="1"/>
</dbReference>
<reference evidence="7" key="2">
    <citation type="journal article" date="2017" name="Genome Announc.">
        <title>Genome sequences of Cyberlindnera fabianii 65, Pichia kudriavzevii 129, and Saccharomyces cerevisiae 131 isolated from fermented masau fruits in Zimbabwe.</title>
        <authorList>
            <person name="van Rijswijck I.M.H."/>
            <person name="Derks M.F.L."/>
            <person name="Abee T."/>
            <person name="de Ridder D."/>
            <person name="Smid E.J."/>
        </authorList>
    </citation>
    <scope>NUCLEOTIDE SEQUENCE [LARGE SCALE GENOMIC DNA]</scope>
    <source>
        <strain evidence="7">65</strain>
    </source>
</reference>
<keyword evidence="7" id="KW-1185">Reference proteome</keyword>